<sequence>MLLCVEIFYLGKRAYVELQPASSSIGFGIGLRVRVSGDLASASKFEHRIRHRFASPSIGIRHRLANPSIIFGFSQRVRVSDSAKEDIRPPEDERPGWSSVERLQGTDPKILLLPAPSLLAARLLHQRWLTPRVATPFDASRT</sequence>
<keyword evidence="3" id="KW-1185">Reference proteome</keyword>
<dbReference type="AlphaFoldDB" id="A0AAE1CZ34"/>
<evidence type="ECO:0000256" key="1">
    <source>
        <dbReference type="SAM" id="MobiDB-lite"/>
    </source>
</evidence>
<protein>
    <submittedName>
        <fullName evidence="2">Uncharacterized protein</fullName>
    </submittedName>
</protein>
<evidence type="ECO:0000313" key="2">
    <source>
        <dbReference type="EMBL" id="KAK3746239.1"/>
    </source>
</evidence>
<name>A0AAE1CZ34_9GAST</name>
<comment type="caution">
    <text evidence="2">The sequence shown here is derived from an EMBL/GenBank/DDBJ whole genome shotgun (WGS) entry which is preliminary data.</text>
</comment>
<feature type="region of interest" description="Disordered" evidence="1">
    <location>
        <begin position="82"/>
        <end position="102"/>
    </location>
</feature>
<proteinExistence type="predicted"/>
<organism evidence="2 3">
    <name type="scientific">Elysia crispata</name>
    <name type="common">lettuce slug</name>
    <dbReference type="NCBI Taxonomy" id="231223"/>
    <lineage>
        <taxon>Eukaryota</taxon>
        <taxon>Metazoa</taxon>
        <taxon>Spiralia</taxon>
        <taxon>Lophotrochozoa</taxon>
        <taxon>Mollusca</taxon>
        <taxon>Gastropoda</taxon>
        <taxon>Heterobranchia</taxon>
        <taxon>Euthyneura</taxon>
        <taxon>Panpulmonata</taxon>
        <taxon>Sacoglossa</taxon>
        <taxon>Placobranchoidea</taxon>
        <taxon>Plakobranchidae</taxon>
        <taxon>Elysia</taxon>
    </lineage>
</organism>
<gene>
    <name evidence="2" type="ORF">RRG08_014712</name>
</gene>
<dbReference type="EMBL" id="JAWDGP010006162">
    <property type="protein sequence ID" value="KAK3746239.1"/>
    <property type="molecule type" value="Genomic_DNA"/>
</dbReference>
<reference evidence="2" key="1">
    <citation type="journal article" date="2023" name="G3 (Bethesda)">
        <title>A reference genome for the long-term kleptoplast-retaining sea slug Elysia crispata morphotype clarki.</title>
        <authorList>
            <person name="Eastman K.E."/>
            <person name="Pendleton A.L."/>
            <person name="Shaikh M.A."/>
            <person name="Suttiyut T."/>
            <person name="Ogas R."/>
            <person name="Tomko P."/>
            <person name="Gavelis G."/>
            <person name="Widhalm J.R."/>
            <person name="Wisecaver J.H."/>
        </authorList>
    </citation>
    <scope>NUCLEOTIDE SEQUENCE</scope>
    <source>
        <strain evidence="2">ECLA1</strain>
    </source>
</reference>
<feature type="compositionally biased region" description="Basic and acidic residues" evidence="1">
    <location>
        <begin position="82"/>
        <end position="95"/>
    </location>
</feature>
<accession>A0AAE1CZ34</accession>
<dbReference type="Proteomes" id="UP001283361">
    <property type="component" value="Unassembled WGS sequence"/>
</dbReference>
<evidence type="ECO:0000313" key="3">
    <source>
        <dbReference type="Proteomes" id="UP001283361"/>
    </source>
</evidence>